<evidence type="ECO:0000313" key="3">
    <source>
        <dbReference type="JaponicusDB" id="SJAG_04083"/>
    </source>
</evidence>
<reference evidence="2 4" key="1">
    <citation type="journal article" date="2011" name="Science">
        <title>Comparative functional genomics of the fission yeasts.</title>
        <authorList>
            <person name="Rhind N."/>
            <person name="Chen Z."/>
            <person name="Yassour M."/>
            <person name="Thompson D.A."/>
            <person name="Haas B.J."/>
            <person name="Habib N."/>
            <person name="Wapinski I."/>
            <person name="Roy S."/>
            <person name="Lin M.F."/>
            <person name="Heiman D.I."/>
            <person name="Young S.K."/>
            <person name="Furuya K."/>
            <person name="Guo Y."/>
            <person name="Pidoux A."/>
            <person name="Chen H.M."/>
            <person name="Robbertse B."/>
            <person name="Goldberg J.M."/>
            <person name="Aoki K."/>
            <person name="Bayne E.H."/>
            <person name="Berlin A.M."/>
            <person name="Desjardins C.A."/>
            <person name="Dobbs E."/>
            <person name="Dukaj L."/>
            <person name="Fan L."/>
            <person name="FitzGerald M.G."/>
            <person name="French C."/>
            <person name="Gujja S."/>
            <person name="Hansen K."/>
            <person name="Keifenheim D."/>
            <person name="Levin J.Z."/>
            <person name="Mosher R.A."/>
            <person name="Mueller C.A."/>
            <person name="Pfiffner J."/>
            <person name="Priest M."/>
            <person name="Russ C."/>
            <person name="Smialowska A."/>
            <person name="Swoboda P."/>
            <person name="Sykes S.M."/>
            <person name="Vaughn M."/>
            <person name="Vengrova S."/>
            <person name="Yoder R."/>
            <person name="Zeng Q."/>
            <person name="Allshire R."/>
            <person name="Baulcombe D."/>
            <person name="Birren B.W."/>
            <person name="Brown W."/>
            <person name="Ekwall K."/>
            <person name="Kellis M."/>
            <person name="Leatherwood J."/>
            <person name="Levin H."/>
            <person name="Margalit H."/>
            <person name="Martienssen R."/>
            <person name="Nieduszynski C.A."/>
            <person name="Spatafora J.W."/>
            <person name="Friedman N."/>
            <person name="Dalgaard J.Z."/>
            <person name="Baumann P."/>
            <person name="Niki H."/>
            <person name="Regev A."/>
            <person name="Nusbaum C."/>
        </authorList>
    </citation>
    <scope>NUCLEOTIDE SEQUENCE [LARGE SCALE GENOMIC DNA]</scope>
    <source>
        <strain evidence="4">yFS275 / FY16936</strain>
    </source>
</reference>
<accession>B6K5V7</accession>
<dbReference type="Proteomes" id="UP000001744">
    <property type="component" value="Unassembled WGS sequence"/>
</dbReference>
<feature type="compositionally biased region" description="Polar residues" evidence="1">
    <location>
        <begin position="51"/>
        <end position="65"/>
    </location>
</feature>
<dbReference type="RefSeq" id="XP_002175204.1">
    <property type="nucleotide sequence ID" value="XM_002175168.2"/>
</dbReference>
<sequence>MHEQNPKADVAELRSLVRYLREANATNLSWQLYRAHLQRREALAAANGKLNASTAGRTRATSQNRVIRASPGVVEEGEAASDGLSSSDHREILTQAPTSWQTPAEPEPVVPREKRGSSASCPKQQWTRWPVDRARYDLDERLPLHLANPAAALRRQLALLVLHVATRSLQSRGREPSAEEFPNAAAAMLPVRHMQQALERLLDAVDLVHQAHGSQRTAARMGSIGWTAVLPLLELKAKAAAGNATSNEALEAVAVRALARTRARCELLFRADEMPESGEEEEAEESV</sequence>
<evidence type="ECO:0000313" key="4">
    <source>
        <dbReference type="Proteomes" id="UP000001744"/>
    </source>
</evidence>
<evidence type="ECO:0000256" key="1">
    <source>
        <dbReference type="SAM" id="MobiDB-lite"/>
    </source>
</evidence>
<protein>
    <submittedName>
        <fullName evidence="2">Uncharacterized protein</fullName>
    </submittedName>
</protein>
<dbReference type="JaponicusDB" id="SJAG_04083">
    <property type="gene designation" value="acr1"/>
</dbReference>
<keyword evidence="4" id="KW-1185">Reference proteome</keyword>
<dbReference type="AlphaFoldDB" id="B6K5V7"/>
<dbReference type="HOGENOM" id="CLU_970312_0_0_1"/>
<dbReference type="GeneID" id="7047607"/>
<evidence type="ECO:0000313" key="2">
    <source>
        <dbReference type="EMBL" id="EEB08911.1"/>
    </source>
</evidence>
<dbReference type="EMBL" id="KE651167">
    <property type="protein sequence ID" value="EEB08911.1"/>
    <property type="molecule type" value="Genomic_DNA"/>
</dbReference>
<dbReference type="VEuPathDB" id="FungiDB:SJAG_04083"/>
<dbReference type="STRING" id="402676.B6K5V7"/>
<gene>
    <name evidence="3" type="primary">acr1</name>
    <name evidence="2" type="ORF">SJAG_04083</name>
</gene>
<name>B6K5V7_SCHJY</name>
<organism evidence="2 4">
    <name type="scientific">Schizosaccharomyces japonicus (strain yFS275 / FY16936)</name>
    <name type="common">Fission yeast</name>
    <dbReference type="NCBI Taxonomy" id="402676"/>
    <lineage>
        <taxon>Eukaryota</taxon>
        <taxon>Fungi</taxon>
        <taxon>Dikarya</taxon>
        <taxon>Ascomycota</taxon>
        <taxon>Taphrinomycotina</taxon>
        <taxon>Schizosaccharomycetes</taxon>
        <taxon>Schizosaccharomycetales</taxon>
        <taxon>Schizosaccharomycetaceae</taxon>
        <taxon>Schizosaccharomyces</taxon>
    </lineage>
</organism>
<proteinExistence type="predicted"/>
<feature type="region of interest" description="Disordered" evidence="1">
    <location>
        <begin position="51"/>
        <end position="124"/>
    </location>
</feature>